<evidence type="ECO:0000313" key="3">
    <source>
        <dbReference type="Proteomes" id="UP001061958"/>
    </source>
</evidence>
<accession>A0A9C7PWW3</accession>
<reference evidence="2" key="1">
    <citation type="journal article" date="2022" name="Proc. Natl. Acad. Sci. U.S.A.">
        <title>Life cycle and functional genomics of the unicellular red alga Galdieria for elucidating algal and plant evolution and industrial use.</title>
        <authorList>
            <person name="Hirooka S."/>
            <person name="Itabashi T."/>
            <person name="Ichinose T.M."/>
            <person name="Onuma R."/>
            <person name="Fujiwara T."/>
            <person name="Yamashita S."/>
            <person name="Jong L.W."/>
            <person name="Tomita R."/>
            <person name="Iwane A.H."/>
            <person name="Miyagishima S.Y."/>
        </authorList>
    </citation>
    <scope>NUCLEOTIDE SEQUENCE</scope>
    <source>
        <strain evidence="2">NBRC 102759</strain>
    </source>
</reference>
<reference evidence="2" key="2">
    <citation type="submission" date="2022-01" db="EMBL/GenBank/DDBJ databases">
        <authorList>
            <person name="Hirooka S."/>
            <person name="Miyagishima S.Y."/>
        </authorList>
    </citation>
    <scope>NUCLEOTIDE SEQUENCE</scope>
    <source>
        <strain evidence="2">NBRC 102759</strain>
    </source>
</reference>
<dbReference type="AlphaFoldDB" id="A0A9C7PWW3"/>
<sequence>MSSFNQRQPQKPPPWLLCGTWNELLNYRHNCSYPIKRQPVSQNTRAYLETTMEEGSKVGMPRGYPRSYDSRSCNVTSVVAYSDMTEESCTLAVDEDIQNIISRYIQGTESRKGSTKCTGWYPKMNNENDDESEVSQMSERRKVCHCSSEESVEPCSKCCSVIQSSRRNNLKEEQNEETSTQSFKAVVEEESFHEKYAKSGVQKESQSSSKAPPFRRMKHSHRVDSKLRDQLLIEIQYGRDRLRSTPKQQKSERPLTPRERLLQDIRIGKELRSIAHRHCKC</sequence>
<feature type="region of interest" description="Disordered" evidence="1">
    <location>
        <begin position="194"/>
        <end position="223"/>
    </location>
</feature>
<protein>
    <submittedName>
        <fullName evidence="2">Uncharacterized protein</fullName>
    </submittedName>
</protein>
<keyword evidence="3" id="KW-1185">Reference proteome</keyword>
<evidence type="ECO:0000256" key="1">
    <source>
        <dbReference type="SAM" id="MobiDB-lite"/>
    </source>
</evidence>
<evidence type="ECO:0000313" key="2">
    <source>
        <dbReference type="EMBL" id="GJQ11689.1"/>
    </source>
</evidence>
<name>A0A9C7PWW3_9RHOD</name>
<comment type="caution">
    <text evidence="2">The sequence shown here is derived from an EMBL/GenBank/DDBJ whole genome shotgun (WGS) entry which is preliminary data.</text>
</comment>
<proteinExistence type="predicted"/>
<organism evidence="2 3">
    <name type="scientific">Galdieria partita</name>
    <dbReference type="NCBI Taxonomy" id="83374"/>
    <lineage>
        <taxon>Eukaryota</taxon>
        <taxon>Rhodophyta</taxon>
        <taxon>Bangiophyceae</taxon>
        <taxon>Galdieriales</taxon>
        <taxon>Galdieriaceae</taxon>
        <taxon>Galdieria</taxon>
    </lineage>
</organism>
<feature type="region of interest" description="Disordered" evidence="1">
    <location>
        <begin position="238"/>
        <end position="258"/>
    </location>
</feature>
<dbReference type="OrthoDB" id="10450088at2759"/>
<gene>
    <name evidence="2" type="ORF">GpartN1_g3480.t1</name>
</gene>
<dbReference type="EMBL" id="BQMJ01000026">
    <property type="protein sequence ID" value="GJQ11689.1"/>
    <property type="molecule type" value="Genomic_DNA"/>
</dbReference>
<dbReference type="Proteomes" id="UP001061958">
    <property type="component" value="Unassembled WGS sequence"/>
</dbReference>